<keyword evidence="2" id="KW-1185">Reference proteome</keyword>
<name>A0A1H9WHE4_9BACI</name>
<dbReference type="RefSeq" id="WP_093074832.1">
    <property type="nucleotide sequence ID" value="NZ_FOGV01000035.1"/>
</dbReference>
<evidence type="ECO:0000313" key="2">
    <source>
        <dbReference type="Proteomes" id="UP000199318"/>
    </source>
</evidence>
<organism evidence="1 2">
    <name type="scientific">Salisediminibacterium halotolerans</name>
    <dbReference type="NCBI Taxonomy" id="517425"/>
    <lineage>
        <taxon>Bacteria</taxon>
        <taxon>Bacillati</taxon>
        <taxon>Bacillota</taxon>
        <taxon>Bacilli</taxon>
        <taxon>Bacillales</taxon>
        <taxon>Bacillaceae</taxon>
        <taxon>Salisediminibacterium</taxon>
    </lineage>
</organism>
<dbReference type="AlphaFoldDB" id="A0A1H9WHE4"/>
<comment type="caution">
    <text evidence="1">The sequence shown here is derived from an EMBL/GenBank/DDBJ whole genome shotgun (WGS) entry which is preliminary data.</text>
</comment>
<gene>
    <name evidence="1" type="ORF">SAMN05444126_13525</name>
</gene>
<proteinExistence type="predicted"/>
<evidence type="ECO:0000313" key="1">
    <source>
        <dbReference type="EMBL" id="SES33320.1"/>
    </source>
</evidence>
<dbReference type="OrthoDB" id="2706506at2"/>
<accession>A0A1H9WHE4</accession>
<protein>
    <submittedName>
        <fullName evidence="1">Uncharacterized protein</fullName>
    </submittedName>
</protein>
<dbReference type="Proteomes" id="UP000199318">
    <property type="component" value="Unassembled WGS sequence"/>
</dbReference>
<dbReference type="STRING" id="1464123.SAMN05444126_13525"/>
<dbReference type="EMBL" id="FOGV01000035">
    <property type="protein sequence ID" value="SES33320.1"/>
    <property type="molecule type" value="Genomic_DNA"/>
</dbReference>
<reference evidence="2" key="1">
    <citation type="submission" date="2016-10" db="EMBL/GenBank/DDBJ databases">
        <authorList>
            <person name="de Groot N.N."/>
        </authorList>
    </citation>
    <scope>NUCLEOTIDE SEQUENCE [LARGE SCALE GENOMIC DNA]</scope>
    <source>
        <strain evidence="2">10nlg</strain>
    </source>
</reference>
<sequence length="105" mass="12350">MQKELYYVIWNSGTHISLQKQLTDPQQIHYAVEVDDYEKKKLQEKIAEVSDGDVIPEHVFVSPFDETKGDIDKMELGEDEDNLFHMIYNVGTERTKERLLSLYNQ</sequence>